<accession>A0ABU9DN52</accession>
<dbReference type="Gene3D" id="1.10.3210.10">
    <property type="entry name" value="Hypothetical protein af1432"/>
    <property type="match status" value="1"/>
</dbReference>
<gene>
    <name evidence="2" type="ORF">WMW72_17100</name>
</gene>
<dbReference type="Proteomes" id="UP001469365">
    <property type="component" value="Unassembled WGS sequence"/>
</dbReference>
<dbReference type="CDD" id="cd00077">
    <property type="entry name" value="HDc"/>
    <property type="match status" value="1"/>
</dbReference>
<dbReference type="PROSITE" id="PS51832">
    <property type="entry name" value="HD_GYP"/>
    <property type="match status" value="1"/>
</dbReference>
<organism evidence="2 3">
    <name type="scientific">Paenibacillus filicis</name>
    <dbReference type="NCBI Taxonomy" id="669464"/>
    <lineage>
        <taxon>Bacteria</taxon>
        <taxon>Bacillati</taxon>
        <taxon>Bacillota</taxon>
        <taxon>Bacilli</taxon>
        <taxon>Bacillales</taxon>
        <taxon>Paenibacillaceae</taxon>
        <taxon>Paenibacillus</taxon>
    </lineage>
</organism>
<protein>
    <submittedName>
        <fullName evidence="2">HD domain-containing phosphohydrolase</fullName>
    </submittedName>
</protein>
<evidence type="ECO:0000313" key="3">
    <source>
        <dbReference type="Proteomes" id="UP001469365"/>
    </source>
</evidence>
<name>A0ABU9DN52_9BACL</name>
<dbReference type="PANTHER" id="PTHR43155:SF2">
    <property type="entry name" value="CYCLIC DI-GMP PHOSPHODIESTERASE PA4108"/>
    <property type="match status" value="1"/>
</dbReference>
<evidence type="ECO:0000259" key="1">
    <source>
        <dbReference type="PROSITE" id="PS51832"/>
    </source>
</evidence>
<dbReference type="EMBL" id="JBBPCC010000010">
    <property type="protein sequence ID" value="MEK8129627.1"/>
    <property type="molecule type" value="Genomic_DNA"/>
</dbReference>
<reference evidence="2 3" key="1">
    <citation type="submission" date="2024-04" db="EMBL/GenBank/DDBJ databases">
        <title>draft genome sequnece of Paenibacillus filicis.</title>
        <authorList>
            <person name="Kim D.-U."/>
        </authorList>
    </citation>
    <scope>NUCLEOTIDE SEQUENCE [LARGE SCALE GENOMIC DNA]</scope>
    <source>
        <strain evidence="2 3">KACC14197</strain>
    </source>
</reference>
<dbReference type="Pfam" id="PF13487">
    <property type="entry name" value="HD_5"/>
    <property type="match status" value="1"/>
</dbReference>
<feature type="domain" description="HD-GYP" evidence="1">
    <location>
        <begin position="1"/>
        <end position="109"/>
    </location>
</feature>
<dbReference type="InterPro" id="IPR003607">
    <property type="entry name" value="HD/PDEase_dom"/>
</dbReference>
<sequence length="109" mass="11739">MAIGSLLHDMGLAYSAADSLLIQHPVTGYELLQAVPGISEGALNIVLQHHEQLDGRGFPQGITGKELSEGAQICGICSDCAFLKAFVPYPLGTVYKEMGDRYAYYFSQA</sequence>
<dbReference type="SUPFAM" id="SSF109604">
    <property type="entry name" value="HD-domain/PDEase-like"/>
    <property type="match status" value="1"/>
</dbReference>
<dbReference type="PANTHER" id="PTHR43155">
    <property type="entry name" value="CYCLIC DI-GMP PHOSPHODIESTERASE PA4108-RELATED"/>
    <property type="match status" value="1"/>
</dbReference>
<dbReference type="InterPro" id="IPR037522">
    <property type="entry name" value="HD_GYP_dom"/>
</dbReference>
<evidence type="ECO:0000313" key="2">
    <source>
        <dbReference type="EMBL" id="MEK8129627.1"/>
    </source>
</evidence>
<keyword evidence="3" id="KW-1185">Reference proteome</keyword>
<comment type="caution">
    <text evidence="2">The sequence shown here is derived from an EMBL/GenBank/DDBJ whole genome shotgun (WGS) entry which is preliminary data.</text>
</comment>
<proteinExistence type="predicted"/>